<dbReference type="SUPFAM" id="SSF48150">
    <property type="entry name" value="DNA-glycosylase"/>
    <property type="match status" value="1"/>
</dbReference>
<dbReference type="PANTHER" id="PTHR10242:SF2">
    <property type="entry name" value="N-GLYCOSYLASE_DNA LYASE"/>
    <property type="match status" value="1"/>
</dbReference>
<dbReference type="GO" id="GO:0008534">
    <property type="term" value="F:oxidized purine nucleobase lesion DNA N-glycosylase activity"/>
    <property type="evidence" value="ECO:0007669"/>
    <property type="project" value="InterPro"/>
</dbReference>
<evidence type="ECO:0000256" key="1">
    <source>
        <dbReference type="ARBA" id="ARBA00010679"/>
    </source>
</evidence>
<keyword evidence="5" id="KW-0234">DNA repair</keyword>
<protein>
    <recommendedName>
        <fullName evidence="2">DNA-(apurinic or apyrimidinic site) lyase</fullName>
        <ecNumber evidence="2">4.2.99.18</ecNumber>
    </recommendedName>
</protein>
<dbReference type="Gene3D" id="1.10.340.30">
    <property type="entry name" value="Hypothetical protein, domain 2"/>
    <property type="match status" value="1"/>
</dbReference>
<dbReference type="EMBL" id="QMAP01000017">
    <property type="protein sequence ID" value="RXI44576.1"/>
    <property type="molecule type" value="Genomic_DNA"/>
</dbReference>
<organism evidence="11 12">
    <name type="scientific">Clostridium tetani</name>
    <dbReference type="NCBI Taxonomy" id="1513"/>
    <lineage>
        <taxon>Bacteria</taxon>
        <taxon>Bacillati</taxon>
        <taxon>Bacillota</taxon>
        <taxon>Clostridia</taxon>
        <taxon>Eubacteriales</taxon>
        <taxon>Clostridiaceae</taxon>
        <taxon>Clostridium</taxon>
    </lineage>
</organism>
<dbReference type="InterPro" id="IPR023170">
    <property type="entry name" value="HhH_base_excis_C"/>
</dbReference>
<dbReference type="Gene3D" id="1.10.1670.10">
    <property type="entry name" value="Helix-hairpin-Helix base-excision DNA repair enzymes (C-terminal)"/>
    <property type="match status" value="1"/>
</dbReference>
<dbReference type="InterPro" id="IPR011257">
    <property type="entry name" value="DNA_glycosylase"/>
</dbReference>
<comment type="caution">
    <text evidence="11">The sequence shown here is derived from an EMBL/GenBank/DDBJ whole genome shotgun (WGS) entry which is preliminary data.</text>
</comment>
<evidence type="ECO:0000256" key="3">
    <source>
        <dbReference type="ARBA" id="ARBA00022763"/>
    </source>
</evidence>
<gene>
    <name evidence="11" type="ORF">DP130_13210</name>
</gene>
<evidence type="ECO:0000256" key="7">
    <source>
        <dbReference type="ARBA" id="ARBA00023268"/>
    </source>
</evidence>
<dbReference type="InterPro" id="IPR003265">
    <property type="entry name" value="HhH-GPD_domain"/>
</dbReference>
<dbReference type="EC" id="4.2.99.18" evidence="2"/>
<proteinExistence type="inferred from homology"/>
<evidence type="ECO:0000256" key="9">
    <source>
        <dbReference type="ARBA" id="ARBA00044632"/>
    </source>
</evidence>
<dbReference type="Pfam" id="PF00730">
    <property type="entry name" value="HhH-GPD"/>
    <property type="match status" value="1"/>
</dbReference>
<keyword evidence="8" id="KW-0326">Glycosidase</keyword>
<dbReference type="GO" id="GO:0006289">
    <property type="term" value="P:nucleotide-excision repair"/>
    <property type="evidence" value="ECO:0007669"/>
    <property type="project" value="InterPro"/>
</dbReference>
<evidence type="ECO:0000256" key="6">
    <source>
        <dbReference type="ARBA" id="ARBA00023239"/>
    </source>
</evidence>
<dbReference type="InterPro" id="IPR052054">
    <property type="entry name" value="Oxidative_DNA_repair_enzyme"/>
</dbReference>
<dbReference type="SMART" id="SM00478">
    <property type="entry name" value="ENDO3c"/>
    <property type="match status" value="1"/>
</dbReference>
<comment type="catalytic activity">
    <reaction evidence="9">
        <text>2'-deoxyribonucleotide-(2'-deoxyribose 5'-phosphate)-2'-deoxyribonucleotide-DNA = a 3'-end 2'-deoxyribonucleotide-(2,3-dehydro-2,3-deoxyribose 5'-phosphate)-DNA + a 5'-end 5'-phospho-2'-deoxyribonucleoside-DNA + H(+)</text>
        <dbReference type="Rhea" id="RHEA:66592"/>
        <dbReference type="Rhea" id="RHEA-COMP:13180"/>
        <dbReference type="Rhea" id="RHEA-COMP:16897"/>
        <dbReference type="Rhea" id="RHEA-COMP:17067"/>
        <dbReference type="ChEBI" id="CHEBI:15378"/>
        <dbReference type="ChEBI" id="CHEBI:136412"/>
        <dbReference type="ChEBI" id="CHEBI:157695"/>
        <dbReference type="ChEBI" id="CHEBI:167181"/>
        <dbReference type="EC" id="4.2.99.18"/>
    </reaction>
</comment>
<dbReference type="SUPFAM" id="SSF55945">
    <property type="entry name" value="TATA-box binding protein-like"/>
    <property type="match status" value="1"/>
</dbReference>
<evidence type="ECO:0000313" key="11">
    <source>
        <dbReference type="EMBL" id="RXI44576.1"/>
    </source>
</evidence>
<dbReference type="PANTHER" id="PTHR10242">
    <property type="entry name" value="8-OXOGUANINE DNA GLYCOSYLASE"/>
    <property type="match status" value="1"/>
</dbReference>
<evidence type="ECO:0000256" key="5">
    <source>
        <dbReference type="ARBA" id="ARBA00023204"/>
    </source>
</evidence>
<accession>A0A4Q0VB40</accession>
<reference evidence="11 12" key="1">
    <citation type="submission" date="2018-06" db="EMBL/GenBank/DDBJ databases">
        <title>Genome conservation of Clostridium tetani.</title>
        <authorList>
            <person name="Bruggemann H."/>
            <person name="Popoff M.R."/>
        </authorList>
    </citation>
    <scope>NUCLEOTIDE SEQUENCE [LARGE SCALE GENOMIC DNA]</scope>
    <source>
        <strain evidence="11 12">2017.061</strain>
    </source>
</reference>
<dbReference type="Proteomes" id="UP000290921">
    <property type="component" value="Unassembled WGS sequence"/>
</dbReference>
<dbReference type="GO" id="GO:0140078">
    <property type="term" value="F:class I DNA-(apurinic or apyrimidinic site) endonuclease activity"/>
    <property type="evidence" value="ECO:0007669"/>
    <property type="project" value="UniProtKB-EC"/>
</dbReference>
<evidence type="ECO:0000259" key="10">
    <source>
        <dbReference type="SMART" id="SM00478"/>
    </source>
</evidence>
<name>A0A4Q0VB40_CLOTA</name>
<keyword evidence="3" id="KW-0227">DNA damage</keyword>
<dbReference type="AlphaFoldDB" id="A0A4Q0VB40"/>
<keyword evidence="7" id="KW-0511">Multifunctional enzyme</keyword>
<dbReference type="GO" id="GO:0003684">
    <property type="term" value="F:damaged DNA binding"/>
    <property type="evidence" value="ECO:0007669"/>
    <property type="project" value="InterPro"/>
</dbReference>
<dbReference type="Gene3D" id="3.30.310.260">
    <property type="match status" value="1"/>
</dbReference>
<evidence type="ECO:0000256" key="2">
    <source>
        <dbReference type="ARBA" id="ARBA00012720"/>
    </source>
</evidence>
<feature type="domain" description="HhH-GPD" evidence="10">
    <location>
        <begin position="133"/>
        <end position="305"/>
    </location>
</feature>
<comment type="similarity">
    <text evidence="1">Belongs to the type-1 OGG1 family.</text>
</comment>
<evidence type="ECO:0000313" key="12">
    <source>
        <dbReference type="Proteomes" id="UP000290921"/>
    </source>
</evidence>
<dbReference type="InterPro" id="IPR012904">
    <property type="entry name" value="OGG_N"/>
</dbReference>
<keyword evidence="6" id="KW-0456">Lyase</keyword>
<dbReference type="Pfam" id="PF07934">
    <property type="entry name" value="OGG_N"/>
    <property type="match status" value="1"/>
</dbReference>
<evidence type="ECO:0000256" key="8">
    <source>
        <dbReference type="ARBA" id="ARBA00023295"/>
    </source>
</evidence>
<dbReference type="GO" id="GO:0006284">
    <property type="term" value="P:base-excision repair"/>
    <property type="evidence" value="ECO:0007669"/>
    <property type="project" value="InterPro"/>
</dbReference>
<evidence type="ECO:0000256" key="4">
    <source>
        <dbReference type="ARBA" id="ARBA00022801"/>
    </source>
</evidence>
<dbReference type="CDD" id="cd00056">
    <property type="entry name" value="ENDO3c"/>
    <property type="match status" value="1"/>
</dbReference>
<sequence length="311" mass="36501">MGGFIVDFKCINNFNKDGIEGIILKGIKNFELNHIFDCGQCFRWNRQENGNYIGVAYGKVIEVEKKQDEIILYNTNEKEFEEIWKNYFDLNREYSKIKTILSEDKLLKEAIDYGYGIRILQQEPFEIIISFIISANNRIPMIKKAIEKISRKWGKKLEYKGKEYYSFPSMEKLYNASIEEIEGCGTGFRSKYIVDTVSKIYENIITDSSEYNKQFDINYIEKLQDDECHSMLQNFKGIGPKVADCIMLFSMGKDSAFPVDVWVKRAMQHFYLAPDVSLKKIRDFAREKFGEFSGLAQQYLFYYARENNIIP</sequence>
<keyword evidence="4" id="KW-0378">Hydrolase</keyword>